<evidence type="ECO:0000256" key="5">
    <source>
        <dbReference type="SAM" id="Phobius"/>
    </source>
</evidence>
<reference evidence="7 8" key="1">
    <citation type="journal article" date="2016" name="Appl. Environ. Microbiol.">
        <title>Lack of Overt Genome Reduction in the Bryostatin-Producing Bryozoan Symbiont "Candidatus Endobugula sertula".</title>
        <authorList>
            <person name="Miller I.J."/>
            <person name="Vanee N."/>
            <person name="Fong S.S."/>
            <person name="Lim-Fong G.E."/>
            <person name="Kwan J.C."/>
        </authorList>
    </citation>
    <scope>NUCLEOTIDE SEQUENCE [LARGE SCALE GENOMIC DNA]</scope>
    <source>
        <strain evidence="7">AB1-4</strain>
    </source>
</reference>
<dbReference type="Pfam" id="PF05154">
    <property type="entry name" value="TM2"/>
    <property type="match status" value="1"/>
</dbReference>
<evidence type="ECO:0000259" key="6">
    <source>
        <dbReference type="Pfam" id="PF05154"/>
    </source>
</evidence>
<gene>
    <name evidence="7" type="ORF">AB835_06655</name>
</gene>
<feature type="transmembrane region" description="Helical" evidence="5">
    <location>
        <begin position="36"/>
        <end position="58"/>
    </location>
</feature>
<evidence type="ECO:0000256" key="1">
    <source>
        <dbReference type="ARBA" id="ARBA00004141"/>
    </source>
</evidence>
<keyword evidence="3 5" id="KW-1133">Transmembrane helix</keyword>
<proteinExistence type="predicted"/>
<protein>
    <recommendedName>
        <fullName evidence="6">TM2 domain-containing protein</fullName>
    </recommendedName>
</protein>
<dbReference type="PANTHER" id="PTHR21016:SF25">
    <property type="entry name" value="TM2 DOMAIN-CONTAINING PROTEIN DDB_G0277895-RELATED"/>
    <property type="match status" value="1"/>
</dbReference>
<dbReference type="STRING" id="62101.AB835_06655"/>
<feature type="domain" description="TM2" evidence="6">
    <location>
        <begin position="9"/>
        <end position="54"/>
    </location>
</feature>
<comment type="caution">
    <text evidence="7">The sequence shown here is derived from an EMBL/GenBank/DDBJ whole genome shotgun (WGS) entry which is preliminary data.</text>
</comment>
<dbReference type="InterPro" id="IPR050932">
    <property type="entry name" value="TM2D1-3-like"/>
</dbReference>
<dbReference type="PANTHER" id="PTHR21016">
    <property type="entry name" value="BETA-AMYLOID BINDING PROTEIN-RELATED"/>
    <property type="match status" value="1"/>
</dbReference>
<evidence type="ECO:0000256" key="4">
    <source>
        <dbReference type="ARBA" id="ARBA00023136"/>
    </source>
</evidence>
<name>A0A1D2QQN8_9GAMM</name>
<organism evidence="7 8">
    <name type="scientific">Candidatus Endobugula sertula</name>
    <name type="common">Bugula neritina bacterial symbiont</name>
    <dbReference type="NCBI Taxonomy" id="62101"/>
    <lineage>
        <taxon>Bacteria</taxon>
        <taxon>Pseudomonadati</taxon>
        <taxon>Pseudomonadota</taxon>
        <taxon>Gammaproteobacteria</taxon>
        <taxon>Cellvibrionales</taxon>
        <taxon>Cellvibrionaceae</taxon>
        <taxon>Candidatus Endobugula</taxon>
    </lineage>
</organism>
<dbReference type="EMBL" id="MDLC01000018">
    <property type="protein sequence ID" value="ODS23905.1"/>
    <property type="molecule type" value="Genomic_DNA"/>
</dbReference>
<evidence type="ECO:0000313" key="7">
    <source>
        <dbReference type="EMBL" id="ODS23905.1"/>
    </source>
</evidence>
<dbReference type="InterPro" id="IPR007829">
    <property type="entry name" value="TM2"/>
</dbReference>
<evidence type="ECO:0000313" key="8">
    <source>
        <dbReference type="Proteomes" id="UP000242502"/>
    </source>
</evidence>
<dbReference type="Proteomes" id="UP000242502">
    <property type="component" value="Unassembled WGS sequence"/>
</dbReference>
<sequence>MSEVSEKGFVPTLLLCFFLGVLGVHRSYVGKIGTGLLMLITFGGLGIWSLVDFIIIACSNFKDKDGLVIKAQG</sequence>
<evidence type="ECO:0000256" key="3">
    <source>
        <dbReference type="ARBA" id="ARBA00022989"/>
    </source>
</evidence>
<evidence type="ECO:0000256" key="2">
    <source>
        <dbReference type="ARBA" id="ARBA00022692"/>
    </source>
</evidence>
<dbReference type="AlphaFoldDB" id="A0A1D2QQN8"/>
<accession>A0A1D2QQN8</accession>
<dbReference type="GO" id="GO:0016020">
    <property type="term" value="C:membrane"/>
    <property type="evidence" value="ECO:0007669"/>
    <property type="project" value="UniProtKB-SubCell"/>
</dbReference>
<keyword evidence="4 5" id="KW-0472">Membrane</keyword>
<keyword evidence="2 5" id="KW-0812">Transmembrane</keyword>
<comment type="subcellular location">
    <subcellularLocation>
        <location evidence="1">Membrane</location>
        <topology evidence="1">Multi-pass membrane protein</topology>
    </subcellularLocation>
</comment>